<evidence type="ECO:0000256" key="4">
    <source>
        <dbReference type="ARBA" id="ARBA00022475"/>
    </source>
</evidence>
<dbReference type="Pfam" id="PF03591">
    <property type="entry name" value="AzlC"/>
    <property type="match status" value="1"/>
</dbReference>
<feature type="transmembrane region" description="Helical" evidence="8">
    <location>
        <begin position="154"/>
        <end position="171"/>
    </location>
</feature>
<keyword evidence="5 8" id="KW-0812">Transmembrane</keyword>
<feature type="transmembrane region" description="Helical" evidence="8">
    <location>
        <begin position="178"/>
        <end position="196"/>
    </location>
</feature>
<keyword evidence="7 8" id="KW-0472">Membrane</keyword>
<protein>
    <submittedName>
        <fullName evidence="9">AzlC family ABC transporter permease</fullName>
    </submittedName>
</protein>
<dbReference type="EMBL" id="CP072384">
    <property type="protein sequence ID" value="QUC08168.1"/>
    <property type="molecule type" value="Genomic_DNA"/>
</dbReference>
<dbReference type="Proteomes" id="UP000678513">
    <property type="component" value="Chromosome"/>
</dbReference>
<feature type="transmembrane region" description="Helical" evidence="8">
    <location>
        <begin position="54"/>
        <end position="76"/>
    </location>
</feature>
<dbReference type="PANTHER" id="PTHR34979">
    <property type="entry name" value="INNER MEMBRANE PROTEIN YGAZ"/>
    <property type="match status" value="1"/>
</dbReference>
<keyword evidence="10" id="KW-1185">Reference proteome</keyword>
<keyword evidence="3" id="KW-0813">Transport</keyword>
<organism evidence="9 10">
    <name type="scientific">Arachnia rubra</name>
    <dbReference type="NCBI Taxonomy" id="1547448"/>
    <lineage>
        <taxon>Bacteria</taxon>
        <taxon>Bacillati</taxon>
        <taxon>Actinomycetota</taxon>
        <taxon>Actinomycetes</taxon>
        <taxon>Propionibacteriales</taxon>
        <taxon>Propionibacteriaceae</taxon>
        <taxon>Arachnia</taxon>
    </lineage>
</organism>
<evidence type="ECO:0000256" key="3">
    <source>
        <dbReference type="ARBA" id="ARBA00022448"/>
    </source>
</evidence>
<evidence type="ECO:0000313" key="9">
    <source>
        <dbReference type="EMBL" id="QUC08168.1"/>
    </source>
</evidence>
<evidence type="ECO:0000313" key="10">
    <source>
        <dbReference type="Proteomes" id="UP000678513"/>
    </source>
</evidence>
<sequence length="227" mass="23278">MTSQIAATWRMALSVSVATGAYGVSFGALAVAAGLDVWQTMVLSLLMYTGGSQFAFVGALAGGGLPAAGAAVLVGLRNAVYVMQVNSWFHPRLAQRILMAHVTTDESAAVAAAQPDQRLRKLGFWATGVGVFTLWNVMTLAGALLGNLMGDPKAWGLDGAAIAAFCGLLWPRLVARDAVATAVVAAVVTVALVPVLPAGLPVLSAVVVGGGAAWHQIRRSARAEGTR</sequence>
<evidence type="ECO:0000256" key="1">
    <source>
        <dbReference type="ARBA" id="ARBA00004651"/>
    </source>
</evidence>
<proteinExistence type="inferred from homology"/>
<evidence type="ECO:0000256" key="5">
    <source>
        <dbReference type="ARBA" id="ARBA00022692"/>
    </source>
</evidence>
<evidence type="ECO:0000256" key="6">
    <source>
        <dbReference type="ARBA" id="ARBA00022989"/>
    </source>
</evidence>
<reference evidence="9 10" key="1">
    <citation type="submission" date="2021-03" db="EMBL/GenBank/DDBJ databases">
        <title>Human Oral Microbial Genomes.</title>
        <authorList>
            <person name="Johnston C.D."/>
            <person name="Chen T."/>
            <person name="Dewhirst F.E."/>
        </authorList>
    </citation>
    <scope>NUCLEOTIDE SEQUENCE [LARGE SCALE GENOMIC DNA]</scope>
    <source>
        <strain evidence="9 10">DSMZ 100122</strain>
    </source>
</reference>
<comment type="subcellular location">
    <subcellularLocation>
        <location evidence="1">Cell membrane</location>
        <topology evidence="1">Multi-pass membrane protein</topology>
    </subcellularLocation>
</comment>
<dbReference type="InterPro" id="IPR011606">
    <property type="entry name" value="Brnchd-chn_aa_trnsp_permease"/>
</dbReference>
<dbReference type="PANTHER" id="PTHR34979:SF1">
    <property type="entry name" value="INNER MEMBRANE PROTEIN YGAZ"/>
    <property type="match status" value="1"/>
</dbReference>
<evidence type="ECO:0000256" key="7">
    <source>
        <dbReference type="ARBA" id="ARBA00023136"/>
    </source>
</evidence>
<feature type="transmembrane region" description="Helical" evidence="8">
    <location>
        <begin position="12"/>
        <end position="34"/>
    </location>
</feature>
<keyword evidence="6 8" id="KW-1133">Transmembrane helix</keyword>
<comment type="similarity">
    <text evidence="2">Belongs to the AzlC family.</text>
</comment>
<feature type="transmembrane region" description="Helical" evidence="8">
    <location>
        <begin position="122"/>
        <end position="148"/>
    </location>
</feature>
<keyword evidence="4" id="KW-1003">Cell membrane</keyword>
<gene>
    <name evidence="9" type="ORF">J5A65_14920</name>
</gene>
<name>A0ABX7Y6P6_9ACTN</name>
<accession>A0ABX7Y6P6</accession>
<evidence type="ECO:0000256" key="8">
    <source>
        <dbReference type="SAM" id="Phobius"/>
    </source>
</evidence>
<evidence type="ECO:0000256" key="2">
    <source>
        <dbReference type="ARBA" id="ARBA00010735"/>
    </source>
</evidence>